<dbReference type="InterPro" id="IPR050812">
    <property type="entry name" value="Preph/Arog_dehydrog"/>
</dbReference>
<sequence length="351" mass="39122">MPLKSSYSDKLKQTYQNLIALLSDRLSLLATSELPCFEEQLADVAQELAQAGIPESVWVSLVNGCYATLTPATSINHIKSRQVTIIGGHGRMGRLFREQLSAVGHNVSVLEQEDWDYADQLLNQAELVLVSVPIEQTVDVIKRAAKYLSPTTALCDITSIKTQPTQAMLEHHSGSVMGLHPMFGPNIKSFLGQKVVVCPGRNDDSFQWLLDFIKSQGGELIVCTPEEHDQMMVIIQATQHFCRFSLGVFLTQAKIDIDRSLTMSTPSYRQEIDILKRLFSQNPHLCVDIMLATEERCQAISSLANTYSRLARLVASKDRAALIQEFEGTQSSFPQFQTMPEDTTYNALLPI</sequence>
<dbReference type="SUPFAM" id="SSF48179">
    <property type="entry name" value="6-phosphogluconate dehydrogenase C-terminal domain-like"/>
    <property type="match status" value="1"/>
</dbReference>
<protein>
    <submittedName>
        <fullName evidence="4">Bifunctional chorismate mutase/prephenate dehydrogenase</fullName>
        <ecNumber evidence="4">1.3.1.12</ecNumber>
        <ecNumber evidence="4">5.4.99.5</ecNumber>
    </submittedName>
</protein>
<dbReference type="GO" id="GO:0006571">
    <property type="term" value="P:tyrosine biosynthetic process"/>
    <property type="evidence" value="ECO:0007669"/>
    <property type="project" value="InterPro"/>
</dbReference>
<dbReference type="InterPro" id="IPR003099">
    <property type="entry name" value="Prephen_DH"/>
</dbReference>
<proteinExistence type="inferred from homology"/>
<organism evidence="4 5">
    <name type="scientific">Komarekiella delphini-convector SJRDD-AB1</name>
    <dbReference type="NCBI Taxonomy" id="2593771"/>
    <lineage>
        <taxon>Bacteria</taxon>
        <taxon>Bacillati</taxon>
        <taxon>Cyanobacteriota</taxon>
        <taxon>Cyanophyceae</taxon>
        <taxon>Nostocales</taxon>
        <taxon>Nostocaceae</taxon>
        <taxon>Komarekiella</taxon>
        <taxon>Komarekiella delphini-convector</taxon>
    </lineage>
</organism>
<dbReference type="InterPro" id="IPR008927">
    <property type="entry name" value="6-PGluconate_DH-like_C_sf"/>
</dbReference>
<dbReference type="AlphaFoldDB" id="A0AA40SWZ0"/>
<evidence type="ECO:0000313" key="4">
    <source>
        <dbReference type="EMBL" id="MBD6616804.1"/>
    </source>
</evidence>
<dbReference type="Proteomes" id="UP001165986">
    <property type="component" value="Unassembled WGS sequence"/>
</dbReference>
<feature type="domain" description="Prephenate/arogenate dehydrogenase" evidence="3">
    <location>
        <begin position="81"/>
        <end position="344"/>
    </location>
</feature>
<gene>
    <name evidence="4" type="primary">tyrA</name>
    <name evidence="4" type="ORF">FNW02_13435</name>
</gene>
<dbReference type="Pfam" id="PF02153">
    <property type="entry name" value="PDH_N"/>
    <property type="match status" value="1"/>
</dbReference>
<reference evidence="4" key="1">
    <citation type="submission" date="2019-07" db="EMBL/GenBank/DDBJ databases">
        <title>Toxilogical consequences of a new and cryptic species of cyanobacteria (Komarekiella delphini-convector) recovered from the epidermis of a bottlenose dolphin and 1500 ft. in the air.</title>
        <authorList>
            <person name="Brown A.O."/>
            <person name="Dvorak P."/>
            <person name="Villanueva C.D."/>
            <person name="Foss A.J."/>
            <person name="Garvey A.D."/>
            <person name="Gibson Q.A."/>
            <person name="Johansen J.R."/>
            <person name="Casamatta D.A."/>
        </authorList>
    </citation>
    <scope>NUCLEOTIDE SEQUENCE</scope>
    <source>
        <strain evidence="4">SJRDD-AB1</strain>
    </source>
</reference>
<dbReference type="Gene3D" id="1.10.3660.10">
    <property type="entry name" value="6-phosphogluconate dehydrogenase C-terminal like domain"/>
    <property type="match status" value="1"/>
</dbReference>
<evidence type="ECO:0000256" key="1">
    <source>
        <dbReference type="ARBA" id="ARBA00007964"/>
    </source>
</evidence>
<name>A0AA40SWZ0_9NOST</name>
<keyword evidence="2 4" id="KW-0560">Oxidoreductase</keyword>
<dbReference type="PANTHER" id="PTHR21363:SF0">
    <property type="entry name" value="PREPHENATE DEHYDROGENASE [NADP(+)]"/>
    <property type="match status" value="1"/>
</dbReference>
<dbReference type="SUPFAM" id="SSF51735">
    <property type="entry name" value="NAD(P)-binding Rossmann-fold domains"/>
    <property type="match status" value="1"/>
</dbReference>
<dbReference type="Gene3D" id="3.40.50.720">
    <property type="entry name" value="NAD(P)-binding Rossmann-like Domain"/>
    <property type="match status" value="1"/>
</dbReference>
<dbReference type="EC" id="5.4.99.5" evidence="4"/>
<keyword evidence="5" id="KW-1185">Reference proteome</keyword>
<comment type="similarity">
    <text evidence="1">Belongs to the prephenate/arogenate dehydrogenase family.</text>
</comment>
<dbReference type="InterPro" id="IPR046825">
    <property type="entry name" value="PDH_C"/>
</dbReference>
<dbReference type="Pfam" id="PF20463">
    <property type="entry name" value="PDH_C"/>
    <property type="match status" value="1"/>
</dbReference>
<evidence type="ECO:0000313" key="5">
    <source>
        <dbReference type="Proteomes" id="UP001165986"/>
    </source>
</evidence>
<dbReference type="EC" id="1.3.1.12" evidence="4"/>
<dbReference type="NCBIfam" id="NF008400">
    <property type="entry name" value="PRK11199.1"/>
    <property type="match status" value="1"/>
</dbReference>
<dbReference type="PROSITE" id="PS51176">
    <property type="entry name" value="PDH_ADH"/>
    <property type="match status" value="1"/>
</dbReference>
<dbReference type="EMBL" id="VJXY01000012">
    <property type="protein sequence ID" value="MBD6616804.1"/>
    <property type="molecule type" value="Genomic_DNA"/>
</dbReference>
<dbReference type="RefSeq" id="WP_191758035.1">
    <property type="nucleotide sequence ID" value="NZ_VJXY01000012.1"/>
</dbReference>
<accession>A0AA40SWZ0</accession>
<dbReference type="GO" id="GO:0070403">
    <property type="term" value="F:NAD+ binding"/>
    <property type="evidence" value="ECO:0007669"/>
    <property type="project" value="InterPro"/>
</dbReference>
<evidence type="ECO:0000259" key="3">
    <source>
        <dbReference type="PROSITE" id="PS51176"/>
    </source>
</evidence>
<dbReference type="GO" id="GO:0004665">
    <property type="term" value="F:prephenate dehydrogenase (NADP+) activity"/>
    <property type="evidence" value="ECO:0007669"/>
    <property type="project" value="InterPro"/>
</dbReference>
<evidence type="ECO:0000256" key="2">
    <source>
        <dbReference type="ARBA" id="ARBA00023002"/>
    </source>
</evidence>
<dbReference type="PANTHER" id="PTHR21363">
    <property type="entry name" value="PREPHENATE DEHYDROGENASE"/>
    <property type="match status" value="1"/>
</dbReference>
<dbReference type="InterPro" id="IPR046826">
    <property type="entry name" value="PDH_N"/>
</dbReference>
<dbReference type="InterPro" id="IPR036291">
    <property type="entry name" value="NAD(P)-bd_dom_sf"/>
</dbReference>
<dbReference type="GO" id="GO:0008977">
    <property type="term" value="F:prephenate dehydrogenase (NAD+) activity"/>
    <property type="evidence" value="ECO:0007669"/>
    <property type="project" value="UniProtKB-EC"/>
</dbReference>
<comment type="caution">
    <text evidence="4">The sequence shown here is derived from an EMBL/GenBank/DDBJ whole genome shotgun (WGS) entry which is preliminary data.</text>
</comment>
<dbReference type="GO" id="GO:0004106">
    <property type="term" value="F:chorismate mutase activity"/>
    <property type="evidence" value="ECO:0007669"/>
    <property type="project" value="UniProtKB-EC"/>
</dbReference>
<keyword evidence="4" id="KW-0413">Isomerase</keyword>